<dbReference type="Proteomes" id="UP000763505">
    <property type="component" value="Unassembled WGS sequence"/>
</dbReference>
<comment type="caution">
    <text evidence="1">The sequence shown here is derived from an EMBL/GenBank/DDBJ whole genome shotgun (WGS) entry which is preliminary data.</text>
</comment>
<reference evidence="1" key="2">
    <citation type="submission" date="2021-09" db="EMBL/GenBank/DDBJ databases">
        <authorList>
            <person name="Gilroy R."/>
        </authorList>
    </citation>
    <scope>NUCLEOTIDE SEQUENCE</scope>
    <source>
        <strain evidence="1">6019</strain>
    </source>
</reference>
<name>A0A921JCG9_9STAP</name>
<dbReference type="Pfam" id="PF06569">
    <property type="entry name" value="DUF1128"/>
    <property type="match status" value="1"/>
</dbReference>
<organism evidence="1 2">
    <name type="scientific">Aliicoccus persicus</name>
    <dbReference type="NCBI Taxonomy" id="930138"/>
    <lineage>
        <taxon>Bacteria</taxon>
        <taxon>Bacillati</taxon>
        <taxon>Bacillota</taxon>
        <taxon>Bacilli</taxon>
        <taxon>Bacillales</taxon>
        <taxon>Staphylococcaceae</taxon>
        <taxon>Aliicoccus</taxon>
    </lineage>
</organism>
<gene>
    <name evidence="1" type="ORF">K8V35_08300</name>
</gene>
<protein>
    <submittedName>
        <fullName evidence="1">DUF1128 domain-containing protein</fullName>
    </submittedName>
</protein>
<dbReference type="InterPro" id="IPR009507">
    <property type="entry name" value="UPF0435"/>
</dbReference>
<proteinExistence type="predicted"/>
<accession>A0A921JCG9</accession>
<sequence>MSKEQYLKDLESKLNVVNRGIFKAEAYPDNALDEIRSLHQMVSARSNLSPNEKTAIIEELSRLRK</sequence>
<dbReference type="EMBL" id="DYYI01000092">
    <property type="protein sequence ID" value="HJE20338.1"/>
    <property type="molecule type" value="Genomic_DNA"/>
</dbReference>
<reference evidence="1" key="1">
    <citation type="journal article" date="2021" name="PeerJ">
        <title>Extensive microbial diversity within the chicken gut microbiome revealed by metagenomics and culture.</title>
        <authorList>
            <person name="Gilroy R."/>
            <person name="Ravi A."/>
            <person name="Getino M."/>
            <person name="Pursley I."/>
            <person name="Horton D.L."/>
            <person name="Alikhan N.F."/>
            <person name="Baker D."/>
            <person name="Gharbi K."/>
            <person name="Hall N."/>
            <person name="Watson M."/>
            <person name="Adriaenssens E.M."/>
            <person name="Foster-Nyarko E."/>
            <person name="Jarju S."/>
            <person name="Secka A."/>
            <person name="Antonio M."/>
            <person name="Oren A."/>
            <person name="Chaudhuri R.R."/>
            <person name="La Ragione R."/>
            <person name="Hildebrand F."/>
            <person name="Pallen M.J."/>
        </authorList>
    </citation>
    <scope>NUCLEOTIDE SEQUENCE</scope>
    <source>
        <strain evidence="1">6019</strain>
    </source>
</reference>
<evidence type="ECO:0000313" key="2">
    <source>
        <dbReference type="Proteomes" id="UP000763505"/>
    </source>
</evidence>
<dbReference type="AlphaFoldDB" id="A0A921JCG9"/>
<evidence type="ECO:0000313" key="1">
    <source>
        <dbReference type="EMBL" id="HJE20338.1"/>
    </source>
</evidence>